<evidence type="ECO:0000313" key="2">
    <source>
        <dbReference type="Proteomes" id="UP000189627"/>
    </source>
</evidence>
<dbReference type="EMBL" id="CP017757">
    <property type="protein sequence ID" value="AVK72218.1"/>
    <property type="molecule type" value="Genomic_DNA"/>
</dbReference>
<proteinExistence type="predicted"/>
<dbReference type="AlphaFoldDB" id="A0A2P1DV08"/>
<dbReference type="KEGG" id="cuh:BJN34_0175"/>
<organism evidence="1 2">
    <name type="scientific">Cupriavidus necator</name>
    <name type="common">Alcaligenes eutrophus</name>
    <name type="synonym">Ralstonia eutropha</name>
    <dbReference type="NCBI Taxonomy" id="106590"/>
    <lineage>
        <taxon>Bacteria</taxon>
        <taxon>Pseudomonadati</taxon>
        <taxon>Pseudomonadota</taxon>
        <taxon>Betaproteobacteria</taxon>
        <taxon>Burkholderiales</taxon>
        <taxon>Burkholderiaceae</taxon>
        <taxon>Cupriavidus</taxon>
    </lineage>
</organism>
<dbReference type="Proteomes" id="UP000189627">
    <property type="component" value="Chromosome 1"/>
</dbReference>
<accession>A0A2P1DV08</accession>
<gene>
    <name evidence="1" type="ORF">BJN34_0175</name>
</gene>
<reference evidence="2" key="1">
    <citation type="submission" date="2017-02" db="EMBL/GenBank/DDBJ databases">
        <title>Complete genome sequence of Cupriavidus necator strain NH9, a 3-chlorobenzoate degrader.</title>
        <authorList>
            <person name="Moriuchi R."/>
            <person name="Dohra H."/>
            <person name="Ogawa N."/>
        </authorList>
    </citation>
    <scope>NUCLEOTIDE SEQUENCE [LARGE SCALE GENOMIC DNA]</scope>
    <source>
        <strain evidence="2">NH9</strain>
    </source>
</reference>
<name>A0A2P1DV08_CUPNE</name>
<evidence type="ECO:0000313" key="1">
    <source>
        <dbReference type="EMBL" id="AVK72218.1"/>
    </source>
</evidence>
<sequence length="68" mass="7365">MRRERGKPVWLPERSLAQAGEPQGTLLAVRVRDVGKSECRAVMVRIGVETSPHAKAGRLPTGQSSQDG</sequence>
<protein>
    <submittedName>
        <fullName evidence="1">Uncharacterized protein</fullName>
    </submittedName>
</protein>